<feature type="transmembrane region" description="Helical" evidence="4">
    <location>
        <begin position="592"/>
        <end position="609"/>
    </location>
</feature>
<feature type="compositionally biased region" description="Pro residues" evidence="3">
    <location>
        <begin position="119"/>
        <end position="131"/>
    </location>
</feature>
<dbReference type="GO" id="GO:0022857">
    <property type="term" value="F:transmembrane transporter activity"/>
    <property type="evidence" value="ECO:0007669"/>
    <property type="project" value="InterPro"/>
</dbReference>
<evidence type="ECO:0000256" key="4">
    <source>
        <dbReference type="SAM" id="Phobius"/>
    </source>
</evidence>
<feature type="transmembrane region" description="Helical" evidence="4">
    <location>
        <begin position="464"/>
        <end position="483"/>
    </location>
</feature>
<evidence type="ECO:0000313" key="5">
    <source>
        <dbReference type="EMBL" id="TEB25092.1"/>
    </source>
</evidence>
<feature type="transmembrane region" description="Helical" evidence="4">
    <location>
        <begin position="553"/>
        <end position="572"/>
    </location>
</feature>
<dbReference type="PANTHER" id="PTHR11360:SF234">
    <property type="entry name" value="MFS-TYPE TRANSPORTER DBAD-RELATED"/>
    <property type="match status" value="1"/>
</dbReference>
<feature type="transmembrane region" description="Helical" evidence="4">
    <location>
        <begin position="703"/>
        <end position="723"/>
    </location>
</feature>
<dbReference type="STRING" id="71717.A0A4Y7STH0"/>
<evidence type="ECO:0000256" key="2">
    <source>
        <dbReference type="ARBA" id="ARBA00006727"/>
    </source>
</evidence>
<feature type="compositionally biased region" description="Low complexity" evidence="3">
    <location>
        <begin position="54"/>
        <end position="65"/>
    </location>
</feature>
<feature type="transmembrane region" description="Helical" evidence="4">
    <location>
        <begin position="489"/>
        <end position="509"/>
    </location>
</feature>
<evidence type="ECO:0000256" key="1">
    <source>
        <dbReference type="ARBA" id="ARBA00004141"/>
    </source>
</evidence>
<keyword evidence="4" id="KW-1133">Transmembrane helix</keyword>
<feature type="transmembrane region" description="Helical" evidence="4">
    <location>
        <begin position="761"/>
        <end position="783"/>
    </location>
</feature>
<evidence type="ECO:0000256" key="3">
    <source>
        <dbReference type="SAM" id="MobiDB-lite"/>
    </source>
</evidence>
<dbReference type="InterPro" id="IPR050327">
    <property type="entry name" value="Proton-linked_MCT"/>
</dbReference>
<feature type="transmembrane region" description="Helical" evidence="4">
    <location>
        <begin position="674"/>
        <end position="697"/>
    </location>
</feature>
<feature type="transmembrane region" description="Helical" evidence="4">
    <location>
        <begin position="521"/>
        <end position="547"/>
    </location>
</feature>
<feature type="transmembrane region" description="Helical" evidence="4">
    <location>
        <begin position="421"/>
        <end position="443"/>
    </location>
</feature>
<evidence type="ECO:0000313" key="6">
    <source>
        <dbReference type="Proteomes" id="UP000298030"/>
    </source>
</evidence>
<feature type="transmembrane region" description="Helical" evidence="4">
    <location>
        <begin position="629"/>
        <end position="662"/>
    </location>
</feature>
<feature type="compositionally biased region" description="Basic and acidic residues" evidence="3">
    <location>
        <begin position="149"/>
        <end position="166"/>
    </location>
</feature>
<comment type="caution">
    <text evidence="5">The sequence shown here is derived from an EMBL/GenBank/DDBJ whole genome shotgun (WGS) entry which is preliminary data.</text>
</comment>
<dbReference type="InterPro" id="IPR036259">
    <property type="entry name" value="MFS_trans_sf"/>
</dbReference>
<feature type="compositionally biased region" description="Polar residues" evidence="3">
    <location>
        <begin position="1"/>
        <end position="15"/>
    </location>
</feature>
<keyword evidence="4" id="KW-0472">Membrane</keyword>
<feature type="region of interest" description="Disordered" evidence="3">
    <location>
        <begin position="50"/>
        <end position="290"/>
    </location>
</feature>
<proteinExistence type="inferred from homology"/>
<dbReference type="AlphaFoldDB" id="A0A4Y7STH0"/>
<protein>
    <submittedName>
        <fullName evidence="5">MFS general substrate transporter</fullName>
    </submittedName>
</protein>
<dbReference type="EMBL" id="QPFP01000060">
    <property type="protein sequence ID" value="TEB25092.1"/>
    <property type="molecule type" value="Genomic_DNA"/>
</dbReference>
<name>A0A4Y7STH0_COPMI</name>
<dbReference type="OrthoDB" id="6499973at2759"/>
<comment type="subcellular location">
    <subcellularLocation>
        <location evidence="1">Membrane</location>
        <topology evidence="1">Multi-pass membrane protein</topology>
    </subcellularLocation>
</comment>
<keyword evidence="4" id="KW-0812">Transmembrane</keyword>
<feature type="compositionally biased region" description="Low complexity" evidence="3">
    <location>
        <begin position="16"/>
        <end position="30"/>
    </location>
</feature>
<comment type="similarity">
    <text evidence="2">Belongs to the major facilitator superfamily. Monocarboxylate porter (TC 2.A.1.13) family.</text>
</comment>
<keyword evidence="6" id="KW-1185">Reference proteome</keyword>
<dbReference type="PANTHER" id="PTHR11360">
    <property type="entry name" value="MONOCARBOXYLATE TRANSPORTER"/>
    <property type="match status" value="1"/>
</dbReference>
<dbReference type="SUPFAM" id="SSF103473">
    <property type="entry name" value="MFS general substrate transporter"/>
    <property type="match status" value="1"/>
</dbReference>
<dbReference type="Pfam" id="PF07690">
    <property type="entry name" value="MFS_1"/>
    <property type="match status" value="1"/>
</dbReference>
<accession>A0A4Y7STH0</accession>
<sequence>MTMPWSASASPKTFLNNNPSNSPNPKTPNSCAISEAISHEIQHVRSAIGSAFGKPKTPTSPAKSPFYQPKPASAMHRHAAMYGHPLTPAPAPSSPIPRSGGPRTADPRLCQFPASPRSPRSPMPSPRPPQQQLPTGAARPSTPHAYSISERRVITLDDPPRYESRSRQPPRPLNLRAGPPISASLTASGYPNEKSPSPPSRLPPRGNHHQTAPHTAHPLGSFPRHPDSYHRSQRSRNDGSLTAKPEPETKRSGFQFEIGSLKFNIPSPLSGKTDPKSTGTPQSARPRDTRRFGYYEYKTPVTSEFRDVKLSGDVKYQDGPNSAVLFDDRGYPMTPKSARPHGEVAFPVPEYGAGGDLEKGTGEKQPRPGFMSVKAWRMQIKSLRERFQRPKVQTDRIPSFDGEAEPQTLEQIEKNVRKTNVMSWTTLAGAWLMQFTTFGYIWTWNVFQDYYMNEHGKVHTVNKLAWIGSTQLFLCFAFGIVSGKLLDAGYFYVATYLGSLVFGLGLFVLSFLDPSKFAPLFLVQGLLIGCGLGLVFLPSATICMFHFKERKALMTGIAMSGSCFGAMIYPIMLDQLLSKPQGFQAAVRSSSYMVIALLVIANCLIAKPPKIWAPKFPPVDLVLYLRERHYYLTCIGTALTLTSASTSVAIIGVTGFLGRIAMGVAAERLGPWNLLIPVTVGSFVMTCAMTGMITVGSVAAVSLFYGFFSGAWLSLLVTALASLALRPGEIGHRVGLAMTVGSLGALFSVPTHTSLVGTEFVFPRAIGLMVFIMIVVIALFVYIRMLIAQKRRFQYV</sequence>
<gene>
    <name evidence="5" type="ORF">FA13DRAFT_1756713</name>
</gene>
<dbReference type="GO" id="GO:0016020">
    <property type="term" value="C:membrane"/>
    <property type="evidence" value="ECO:0007669"/>
    <property type="project" value="UniProtKB-SubCell"/>
</dbReference>
<feature type="region of interest" description="Disordered" evidence="3">
    <location>
        <begin position="1"/>
        <end position="38"/>
    </location>
</feature>
<reference evidence="5 6" key="1">
    <citation type="journal article" date="2019" name="Nat. Ecol. Evol.">
        <title>Megaphylogeny resolves global patterns of mushroom evolution.</title>
        <authorList>
            <person name="Varga T."/>
            <person name="Krizsan K."/>
            <person name="Foldi C."/>
            <person name="Dima B."/>
            <person name="Sanchez-Garcia M."/>
            <person name="Sanchez-Ramirez S."/>
            <person name="Szollosi G.J."/>
            <person name="Szarkandi J.G."/>
            <person name="Papp V."/>
            <person name="Albert L."/>
            <person name="Andreopoulos W."/>
            <person name="Angelini C."/>
            <person name="Antonin V."/>
            <person name="Barry K.W."/>
            <person name="Bougher N.L."/>
            <person name="Buchanan P."/>
            <person name="Buyck B."/>
            <person name="Bense V."/>
            <person name="Catcheside P."/>
            <person name="Chovatia M."/>
            <person name="Cooper J."/>
            <person name="Damon W."/>
            <person name="Desjardin D."/>
            <person name="Finy P."/>
            <person name="Geml J."/>
            <person name="Haridas S."/>
            <person name="Hughes K."/>
            <person name="Justo A."/>
            <person name="Karasinski D."/>
            <person name="Kautmanova I."/>
            <person name="Kiss B."/>
            <person name="Kocsube S."/>
            <person name="Kotiranta H."/>
            <person name="LaButti K.M."/>
            <person name="Lechner B.E."/>
            <person name="Liimatainen K."/>
            <person name="Lipzen A."/>
            <person name="Lukacs Z."/>
            <person name="Mihaltcheva S."/>
            <person name="Morgado L.N."/>
            <person name="Niskanen T."/>
            <person name="Noordeloos M.E."/>
            <person name="Ohm R.A."/>
            <person name="Ortiz-Santana B."/>
            <person name="Ovrebo C."/>
            <person name="Racz N."/>
            <person name="Riley R."/>
            <person name="Savchenko A."/>
            <person name="Shiryaev A."/>
            <person name="Soop K."/>
            <person name="Spirin V."/>
            <person name="Szebenyi C."/>
            <person name="Tomsovsky M."/>
            <person name="Tulloss R.E."/>
            <person name="Uehling J."/>
            <person name="Grigoriev I.V."/>
            <person name="Vagvolgyi C."/>
            <person name="Papp T."/>
            <person name="Martin F.M."/>
            <person name="Miettinen O."/>
            <person name="Hibbett D.S."/>
            <person name="Nagy L.G."/>
        </authorList>
    </citation>
    <scope>NUCLEOTIDE SEQUENCE [LARGE SCALE GENOMIC DNA]</scope>
    <source>
        <strain evidence="5 6">FP101781</strain>
    </source>
</reference>
<dbReference type="Proteomes" id="UP000298030">
    <property type="component" value="Unassembled WGS sequence"/>
</dbReference>
<dbReference type="InterPro" id="IPR011701">
    <property type="entry name" value="MFS"/>
</dbReference>
<organism evidence="5 6">
    <name type="scientific">Coprinellus micaceus</name>
    <name type="common">Glistening ink-cap mushroom</name>
    <name type="synonym">Coprinus micaceus</name>
    <dbReference type="NCBI Taxonomy" id="71717"/>
    <lineage>
        <taxon>Eukaryota</taxon>
        <taxon>Fungi</taxon>
        <taxon>Dikarya</taxon>
        <taxon>Basidiomycota</taxon>
        <taxon>Agaricomycotina</taxon>
        <taxon>Agaricomycetes</taxon>
        <taxon>Agaricomycetidae</taxon>
        <taxon>Agaricales</taxon>
        <taxon>Agaricineae</taxon>
        <taxon>Psathyrellaceae</taxon>
        <taxon>Coprinellus</taxon>
    </lineage>
</organism>
<dbReference type="Gene3D" id="1.20.1250.20">
    <property type="entry name" value="MFS general substrate transporter like domains"/>
    <property type="match status" value="2"/>
</dbReference>